<name>A0A9E6R8D4_9HYPH</name>
<dbReference type="SUPFAM" id="SSF55961">
    <property type="entry name" value="Bet v1-like"/>
    <property type="match status" value="1"/>
</dbReference>
<sequence length="187" mass="20905">MTAATLDETRFGSITGAREITFHRILPGPIERVWAFLVEGEKRKLWLGAGEIEPRVGGDVTIIFDNGSLTPAGETIPERFQKHAVEIESHGRVLRWEPPHGLTFSWWGDPGDSSEVAIDLAEAADGKVRLTLVHRLLKDRDEARSVSGGWHAHLDVLEAVLENRSHERFWSVIEEVEPVYDGRLPSA</sequence>
<dbReference type="RefSeq" id="WP_261402426.1">
    <property type="nucleotide sequence ID" value="NZ_CP081869.1"/>
</dbReference>
<evidence type="ECO:0000313" key="4">
    <source>
        <dbReference type="Proteomes" id="UP000825701"/>
    </source>
</evidence>
<dbReference type="Proteomes" id="UP000825701">
    <property type="component" value="Chromosome"/>
</dbReference>
<dbReference type="InterPro" id="IPR013538">
    <property type="entry name" value="ASHA1/2-like_C"/>
</dbReference>
<dbReference type="InterPro" id="IPR023393">
    <property type="entry name" value="START-like_dom_sf"/>
</dbReference>
<comment type="similarity">
    <text evidence="1">Belongs to the AHA1 family.</text>
</comment>
<reference evidence="3" key="1">
    <citation type="submission" date="2021-08" db="EMBL/GenBank/DDBJ databases">
        <authorList>
            <person name="Zhang H."/>
            <person name="Xu M."/>
            <person name="Yu Z."/>
            <person name="Yang L."/>
            <person name="Cai Y."/>
        </authorList>
    </citation>
    <scope>NUCLEOTIDE SEQUENCE</scope>
    <source>
        <strain evidence="3">CHL1</strain>
    </source>
</reference>
<proteinExistence type="inferred from homology"/>
<dbReference type="KEGG" id="cmet:K6K41_21725"/>
<dbReference type="EMBL" id="CP081869">
    <property type="protein sequence ID" value="QZN99366.1"/>
    <property type="molecule type" value="Genomic_DNA"/>
</dbReference>
<evidence type="ECO:0000259" key="2">
    <source>
        <dbReference type="Pfam" id="PF08327"/>
    </source>
</evidence>
<keyword evidence="4" id="KW-1185">Reference proteome</keyword>
<accession>A0A9E6R8D4</accession>
<dbReference type="Pfam" id="PF08327">
    <property type="entry name" value="AHSA1"/>
    <property type="match status" value="1"/>
</dbReference>
<evidence type="ECO:0000313" key="3">
    <source>
        <dbReference type="EMBL" id="QZN99366.1"/>
    </source>
</evidence>
<dbReference type="AlphaFoldDB" id="A0A9E6R8D4"/>
<protein>
    <submittedName>
        <fullName evidence="3">SRPBCC family protein</fullName>
    </submittedName>
</protein>
<organism evidence="3 4">
    <name type="scientific">Chenggangzhangella methanolivorans</name>
    <dbReference type="NCBI Taxonomy" id="1437009"/>
    <lineage>
        <taxon>Bacteria</taxon>
        <taxon>Pseudomonadati</taxon>
        <taxon>Pseudomonadota</taxon>
        <taxon>Alphaproteobacteria</taxon>
        <taxon>Hyphomicrobiales</taxon>
        <taxon>Methylopilaceae</taxon>
        <taxon>Chenggangzhangella</taxon>
    </lineage>
</organism>
<dbReference type="Gene3D" id="3.30.530.20">
    <property type="match status" value="1"/>
</dbReference>
<evidence type="ECO:0000256" key="1">
    <source>
        <dbReference type="ARBA" id="ARBA00006817"/>
    </source>
</evidence>
<dbReference type="CDD" id="cd08899">
    <property type="entry name" value="SRPBCC_CalC_Aha1-like_6"/>
    <property type="match status" value="1"/>
</dbReference>
<gene>
    <name evidence="3" type="ORF">K6K41_21725</name>
</gene>
<feature type="domain" description="Activator of Hsp90 ATPase homologue 1/2-like C-terminal" evidence="2">
    <location>
        <begin position="29"/>
        <end position="162"/>
    </location>
</feature>